<dbReference type="OrthoDB" id="76038at2759"/>
<feature type="region of interest" description="Disordered" evidence="1">
    <location>
        <begin position="145"/>
        <end position="171"/>
    </location>
</feature>
<dbReference type="InterPro" id="IPR013332">
    <property type="entry name" value="KPR_N"/>
</dbReference>
<keyword evidence="4" id="KW-1185">Reference proteome</keyword>
<name>A0A6A5U4V1_9PLEO</name>
<feature type="compositionally biased region" description="Basic residues" evidence="1">
    <location>
        <begin position="145"/>
        <end position="158"/>
    </location>
</feature>
<proteinExistence type="predicted"/>
<dbReference type="Gene3D" id="3.50.50.60">
    <property type="entry name" value="FAD/NAD(P)-binding domain"/>
    <property type="match status" value="1"/>
</dbReference>
<feature type="domain" description="Ketopantoate reductase N-terminal" evidence="2">
    <location>
        <begin position="6"/>
        <end position="80"/>
    </location>
</feature>
<dbReference type="AlphaFoldDB" id="A0A6A5U4V1"/>
<feature type="region of interest" description="Disordered" evidence="1">
    <location>
        <begin position="532"/>
        <end position="553"/>
    </location>
</feature>
<gene>
    <name evidence="3" type="ORF">CC80DRAFT_533507</name>
</gene>
<sequence length="567" mass="62469">MHIHDVLIIGAGPCGLAVAARLHEHTPSATFTDDEHQRYHWIRKHGNKMNIRNWRKNSDITSSKAPSQISSRTPMDLLVLDADGADWMTKWNRLFSLFGIQHLRSPMFFHVDPSDRDALLAYAYSQGRESELQCLPGCAGKEMSKHRKKKRIDKKARGKISQSGPDIDERDRKDYFTPSTKVFQAHFEEVIRQYGLGKELVRQERVVDIAYDEVSAFANAEHDSVISDDGSETEGKVFKVKSDKGLHYAHVVILAIGPGNAPSIPAVPGLPSLTAGTSHPGFSHAMHLQHFPTPHLQAKIEAGAASDVLIVGGGLTSVQLADVAIKKGVRKVRLLMRGDVKVKYFDIGLDWVGKFRNVRQAEFWSADSDEERLEMFLEARNGGSITPRYRKILNTHIASGKISLYTYTTLGSVSWDAATSTWSTILSTASPNSLPISTLPPVDYIIFATGVQSDVKTLPMLQTLHETHPVNSAGGLPCLTEDMMWSDNVPLFVSGRFAGLRLGPGAPNLVGARIGAERVAWGVEDVIGNLKGSAGEKSRKERAREDAEEWTAARANRYDSLGDDISS</sequence>
<dbReference type="Proteomes" id="UP000800035">
    <property type="component" value="Unassembled WGS sequence"/>
</dbReference>
<evidence type="ECO:0000259" key="2">
    <source>
        <dbReference type="Pfam" id="PF02558"/>
    </source>
</evidence>
<evidence type="ECO:0000313" key="4">
    <source>
        <dbReference type="Proteomes" id="UP000800035"/>
    </source>
</evidence>
<protein>
    <submittedName>
        <fullName evidence="3">FAD/NAD(P)-binding domain-containing protein</fullName>
    </submittedName>
</protein>
<evidence type="ECO:0000313" key="3">
    <source>
        <dbReference type="EMBL" id="KAF1959350.1"/>
    </source>
</evidence>
<dbReference type="Pfam" id="PF02558">
    <property type="entry name" value="ApbA"/>
    <property type="match status" value="1"/>
</dbReference>
<evidence type="ECO:0000256" key="1">
    <source>
        <dbReference type="SAM" id="MobiDB-lite"/>
    </source>
</evidence>
<dbReference type="EMBL" id="ML976985">
    <property type="protein sequence ID" value="KAF1959350.1"/>
    <property type="molecule type" value="Genomic_DNA"/>
</dbReference>
<dbReference type="SUPFAM" id="SSF51905">
    <property type="entry name" value="FAD/NAD(P)-binding domain"/>
    <property type="match status" value="1"/>
</dbReference>
<dbReference type="PANTHER" id="PTHR38663:SF1">
    <property type="entry name" value="L-ORNITHINE N(5)-MONOOXYGENASE"/>
    <property type="match status" value="1"/>
</dbReference>
<dbReference type="InterPro" id="IPR036188">
    <property type="entry name" value="FAD/NAD-bd_sf"/>
</dbReference>
<organism evidence="3 4">
    <name type="scientific">Byssothecium circinans</name>
    <dbReference type="NCBI Taxonomy" id="147558"/>
    <lineage>
        <taxon>Eukaryota</taxon>
        <taxon>Fungi</taxon>
        <taxon>Dikarya</taxon>
        <taxon>Ascomycota</taxon>
        <taxon>Pezizomycotina</taxon>
        <taxon>Dothideomycetes</taxon>
        <taxon>Pleosporomycetidae</taxon>
        <taxon>Pleosporales</taxon>
        <taxon>Massarineae</taxon>
        <taxon>Massarinaceae</taxon>
        <taxon>Byssothecium</taxon>
    </lineage>
</organism>
<accession>A0A6A5U4V1</accession>
<feature type="compositionally biased region" description="Basic and acidic residues" evidence="1">
    <location>
        <begin position="534"/>
        <end position="545"/>
    </location>
</feature>
<dbReference type="PANTHER" id="PTHR38663">
    <property type="match status" value="1"/>
</dbReference>
<reference evidence="3" key="1">
    <citation type="journal article" date="2020" name="Stud. Mycol.">
        <title>101 Dothideomycetes genomes: a test case for predicting lifestyles and emergence of pathogens.</title>
        <authorList>
            <person name="Haridas S."/>
            <person name="Albert R."/>
            <person name="Binder M."/>
            <person name="Bloem J."/>
            <person name="Labutti K."/>
            <person name="Salamov A."/>
            <person name="Andreopoulos B."/>
            <person name="Baker S."/>
            <person name="Barry K."/>
            <person name="Bills G."/>
            <person name="Bluhm B."/>
            <person name="Cannon C."/>
            <person name="Castanera R."/>
            <person name="Culley D."/>
            <person name="Daum C."/>
            <person name="Ezra D."/>
            <person name="Gonzalez J."/>
            <person name="Henrissat B."/>
            <person name="Kuo A."/>
            <person name="Liang C."/>
            <person name="Lipzen A."/>
            <person name="Lutzoni F."/>
            <person name="Magnuson J."/>
            <person name="Mondo S."/>
            <person name="Nolan M."/>
            <person name="Ohm R."/>
            <person name="Pangilinan J."/>
            <person name="Park H.-J."/>
            <person name="Ramirez L."/>
            <person name="Alfaro M."/>
            <person name="Sun H."/>
            <person name="Tritt A."/>
            <person name="Yoshinaga Y."/>
            <person name="Zwiers L.-H."/>
            <person name="Turgeon B."/>
            <person name="Goodwin S."/>
            <person name="Spatafora J."/>
            <person name="Crous P."/>
            <person name="Grigoriev I."/>
        </authorList>
    </citation>
    <scope>NUCLEOTIDE SEQUENCE</scope>
    <source>
        <strain evidence="3">CBS 675.92</strain>
    </source>
</reference>
<dbReference type="Gene3D" id="3.40.50.720">
    <property type="entry name" value="NAD(P)-binding Rossmann-like Domain"/>
    <property type="match status" value="1"/>
</dbReference>